<feature type="region of interest" description="Disordered" evidence="1">
    <location>
        <begin position="319"/>
        <end position="362"/>
    </location>
</feature>
<evidence type="ECO:0000256" key="1">
    <source>
        <dbReference type="SAM" id="MobiDB-lite"/>
    </source>
</evidence>
<evidence type="ECO:0000313" key="2">
    <source>
        <dbReference type="EMBL" id="KAF5593718.1"/>
    </source>
</evidence>
<proteinExistence type="predicted"/>
<name>A0A8H5UPJ5_9HYPO</name>
<dbReference type="Proteomes" id="UP000544095">
    <property type="component" value="Unassembled WGS sequence"/>
</dbReference>
<dbReference type="SUPFAM" id="SSF48371">
    <property type="entry name" value="ARM repeat"/>
    <property type="match status" value="1"/>
</dbReference>
<dbReference type="EMBL" id="JAAOAR010000235">
    <property type="protein sequence ID" value="KAF5593718.1"/>
    <property type="molecule type" value="Genomic_DNA"/>
</dbReference>
<accession>A0A8H5UPJ5</accession>
<comment type="caution">
    <text evidence="2">The sequence shown here is derived from an EMBL/GenBank/DDBJ whole genome shotgun (WGS) entry which is preliminary data.</text>
</comment>
<dbReference type="InterPro" id="IPR016024">
    <property type="entry name" value="ARM-type_fold"/>
</dbReference>
<gene>
    <name evidence="2" type="ORF">FPANT_5084</name>
</gene>
<evidence type="ECO:0000313" key="3">
    <source>
        <dbReference type="Proteomes" id="UP000544095"/>
    </source>
</evidence>
<reference evidence="2 3" key="1">
    <citation type="submission" date="2020-05" db="EMBL/GenBank/DDBJ databases">
        <title>Identification and distribution of gene clusters putatively required for synthesis of sphingolipid metabolism inhibitors in phylogenetically diverse species of the filamentous fungus Fusarium.</title>
        <authorList>
            <person name="Kim H.-S."/>
            <person name="Busman M."/>
            <person name="Brown D.W."/>
            <person name="Divon H."/>
            <person name="Uhlig S."/>
            <person name="Proctor R.H."/>
        </authorList>
    </citation>
    <scope>NUCLEOTIDE SEQUENCE [LARGE SCALE GENOMIC DNA]</scope>
    <source>
        <strain evidence="2 3">NRRL 25211</strain>
    </source>
</reference>
<keyword evidence="3" id="KW-1185">Reference proteome</keyword>
<organism evidence="2 3">
    <name type="scientific">Fusarium pseudoanthophilum</name>
    <dbReference type="NCBI Taxonomy" id="48495"/>
    <lineage>
        <taxon>Eukaryota</taxon>
        <taxon>Fungi</taxon>
        <taxon>Dikarya</taxon>
        <taxon>Ascomycota</taxon>
        <taxon>Pezizomycotina</taxon>
        <taxon>Sordariomycetes</taxon>
        <taxon>Hypocreomycetidae</taxon>
        <taxon>Hypocreales</taxon>
        <taxon>Nectriaceae</taxon>
        <taxon>Fusarium</taxon>
        <taxon>Fusarium fujikuroi species complex</taxon>
    </lineage>
</organism>
<sequence>MSTKFNFLNFALELRLHIYRDYFQLDGGYVYDAKSDKLKTSDNQPIDLSLMFTCRTIANETRHLPLSVNTITFSTLYREDWRSLAGCFNVVTSYYRHLQADLVLHLAEFMTPEMYGQIALEYPNFSNQLEALSRHHRLRWLVHNNRRVNEVMAAESGSADERTRDEVERLKGMRCCMSLQGFLNNYVNSVVFDQGPDQSYAGFSRIHHSRDLDSRRSEFGPGSDSEIVDAMSYCLRLIADKKPLQFANHLRAMFPQWTGPDIVQSFLRLRFDSWAIPSEKEVKNAISLLDIDGIWEFPDRWHSKRPPLSEADMAQRLGESFDNSDDDQDDDQDDEDDEENGEDDEEDDDDEDDDICDPDTNVYNHDGLQCREKIRFSAAANAIRFLKRIPGQRIHLKHLVLHEDFDSVNDPHTHARGLAPFVKENPSLHIVRRVSMVDCIIGLSYYVKPSTAVGCLQRSGGIKVEPKQIKGCLPHNISFWIKDALDVKDVGIPAKSFTLRLEAGRHRDFCTDLFQRIVHREIAWSRAYKLLNARGIFHHRELTPCVLYDGWMLCDDEVEAIDKLVNQTSGVLSADFNTGVALDAQALAKETEHLDGYHWVAKWHLWGRSLKRELPPPLSYDKLADIFEFRTDDGQLVANPQST</sequence>
<feature type="compositionally biased region" description="Acidic residues" evidence="1">
    <location>
        <begin position="322"/>
        <end position="357"/>
    </location>
</feature>
<dbReference type="AlphaFoldDB" id="A0A8H5UPJ5"/>
<protein>
    <submittedName>
        <fullName evidence="2">Uncharacterized protein</fullName>
    </submittedName>
</protein>